<name>A0A8J3EDQ2_9PROT</name>
<keyword evidence="2" id="KW-0732">Signal</keyword>
<dbReference type="GO" id="GO:0042597">
    <property type="term" value="C:periplasmic space"/>
    <property type="evidence" value="ECO:0007669"/>
    <property type="project" value="UniProtKB-SubCell"/>
</dbReference>
<organism evidence="6 7">
    <name type="scientific">Caldovatus sediminis</name>
    <dbReference type="NCBI Taxonomy" id="2041189"/>
    <lineage>
        <taxon>Bacteria</taxon>
        <taxon>Pseudomonadati</taxon>
        <taxon>Pseudomonadota</taxon>
        <taxon>Alphaproteobacteria</taxon>
        <taxon>Acetobacterales</taxon>
        <taxon>Roseomonadaceae</taxon>
        <taxon>Caldovatus</taxon>
    </lineage>
</organism>
<dbReference type="Pfam" id="PF07940">
    <property type="entry name" value="Hepar_II_III_C"/>
    <property type="match status" value="1"/>
</dbReference>
<dbReference type="Proteomes" id="UP000597507">
    <property type="component" value="Unassembled WGS sequence"/>
</dbReference>
<comment type="caution">
    <text evidence="6">The sequence shown here is derived from an EMBL/GenBank/DDBJ whole genome shotgun (WGS) entry which is preliminary data.</text>
</comment>
<feature type="domain" description="Heparinase II/III-like C-terminal" evidence="5">
    <location>
        <begin position="375"/>
        <end position="509"/>
    </location>
</feature>
<keyword evidence="4" id="KW-0456">Lyase</keyword>
<keyword evidence="7" id="KW-1185">Reference proteome</keyword>
<keyword evidence="3" id="KW-0574">Periplasm</keyword>
<evidence type="ECO:0000256" key="4">
    <source>
        <dbReference type="ARBA" id="ARBA00023239"/>
    </source>
</evidence>
<dbReference type="Gene3D" id="1.50.10.100">
    <property type="entry name" value="Chondroitin AC/alginate lyase"/>
    <property type="match status" value="1"/>
</dbReference>
<evidence type="ECO:0000313" key="7">
    <source>
        <dbReference type="Proteomes" id="UP000597507"/>
    </source>
</evidence>
<dbReference type="PANTHER" id="PTHR39210">
    <property type="entry name" value="HEPARIN-SULFATE LYASE"/>
    <property type="match status" value="1"/>
</dbReference>
<evidence type="ECO:0000256" key="3">
    <source>
        <dbReference type="ARBA" id="ARBA00022764"/>
    </source>
</evidence>
<protein>
    <recommendedName>
        <fullName evidence="5">Heparinase II/III-like C-terminal domain-containing protein</fullName>
    </recommendedName>
</protein>
<dbReference type="InterPro" id="IPR008929">
    <property type="entry name" value="Chondroitin_lyas"/>
</dbReference>
<dbReference type="SUPFAM" id="SSF48230">
    <property type="entry name" value="Chondroitin AC/alginate lyase"/>
    <property type="match status" value="1"/>
</dbReference>
<dbReference type="EMBL" id="BMKS01000005">
    <property type="protein sequence ID" value="GGG32752.1"/>
    <property type="molecule type" value="Genomic_DNA"/>
</dbReference>
<sequence>MARYALHRAQRAAGLARRALGEAAVPAGPFLPPSLPRPAPALPPGHAARVLGAAAAAPSPPQDWHGPFPATAHALALDLFGPGDVRPVWERSRLAALPLLAQAARLDPAGPHRARMEALLADWVARNPPWRGPNWACGQEAALRVLHLGLALALLDADRDRTAMPGGLRALIALHARRIAATAAYAEAQDNNHPVSEAAGLFAAGLLLGDPAMSRRGGARLAATVARLVAPCGAFAQPSPGYHRLLLDTLAVAEWLRRRHGAPEFPAPFAGRARAAALWLRRVMEPTTGALPRIGHCDDSALADLSLLGPADARGSIARALRLFVPDEAADEADPGCAWLDLAASGRGGQGAATAARHAPARWRSEGWLGLSCAGAHALLRTGHPLRFRPGHADLLHLELRDGALTLLRDGGTGAYNPPPEHAWWHAHLTGTAAHNTLAFDGEDQMPRAGRFLFARWPRTEALPDGAGYTDHRGRSHARTLAAEGRTWRIEDRVAGVFREIVVRWRLAPGDWTLLPDGVRGPLAQLSAQADAPLQAALVQGWESPAYGVVRPAPVLELRARAPVSRIVTVLRLP</sequence>
<dbReference type="AlphaFoldDB" id="A0A8J3EDQ2"/>
<accession>A0A8J3EDQ2</accession>
<dbReference type="Gene3D" id="2.70.98.70">
    <property type="match status" value="1"/>
</dbReference>
<evidence type="ECO:0000256" key="2">
    <source>
        <dbReference type="ARBA" id="ARBA00022729"/>
    </source>
</evidence>
<dbReference type="InterPro" id="IPR012480">
    <property type="entry name" value="Hepar_II_III_C"/>
</dbReference>
<proteinExistence type="predicted"/>
<evidence type="ECO:0000259" key="5">
    <source>
        <dbReference type="Pfam" id="PF07940"/>
    </source>
</evidence>
<reference evidence="6 7" key="1">
    <citation type="journal article" date="2014" name="Int. J. Syst. Evol. Microbiol.">
        <title>Complete genome sequence of Corynebacterium casei LMG S-19264T (=DSM 44701T), isolated from a smear-ripened cheese.</title>
        <authorList>
            <consortium name="US DOE Joint Genome Institute (JGI-PGF)"/>
            <person name="Walter F."/>
            <person name="Albersmeier A."/>
            <person name="Kalinowski J."/>
            <person name="Ruckert C."/>
        </authorList>
    </citation>
    <scope>NUCLEOTIDE SEQUENCE [LARGE SCALE GENOMIC DNA]</scope>
    <source>
        <strain evidence="6 7">CGMCC 1.16330</strain>
    </source>
</reference>
<comment type="subcellular location">
    <subcellularLocation>
        <location evidence="1">Periplasm</location>
    </subcellularLocation>
</comment>
<dbReference type="PANTHER" id="PTHR39210:SF1">
    <property type="entry name" value="HEPARIN-SULFATE LYASE"/>
    <property type="match status" value="1"/>
</dbReference>
<gene>
    <name evidence="6" type="ORF">GCM10010964_20770</name>
</gene>
<evidence type="ECO:0000313" key="6">
    <source>
        <dbReference type="EMBL" id="GGG32752.1"/>
    </source>
</evidence>
<evidence type="ECO:0000256" key="1">
    <source>
        <dbReference type="ARBA" id="ARBA00004418"/>
    </source>
</evidence>
<dbReference type="GO" id="GO:0016829">
    <property type="term" value="F:lyase activity"/>
    <property type="evidence" value="ECO:0007669"/>
    <property type="project" value="UniProtKB-KW"/>
</dbReference>
<dbReference type="RefSeq" id="WP_229677928.1">
    <property type="nucleotide sequence ID" value="NZ_BMKS01000005.1"/>
</dbReference>